<gene>
    <name evidence="2" type="ORF">G3A50_21235</name>
</gene>
<evidence type="ECO:0000313" key="3">
    <source>
        <dbReference type="Proteomes" id="UP000464751"/>
    </source>
</evidence>
<dbReference type="EMBL" id="CP048630">
    <property type="protein sequence ID" value="QIB35951.1"/>
    <property type="molecule type" value="Genomic_DNA"/>
</dbReference>
<keyword evidence="3" id="KW-1185">Reference proteome</keyword>
<evidence type="ECO:0000313" key="2">
    <source>
        <dbReference type="EMBL" id="QIB35951.1"/>
    </source>
</evidence>
<dbReference type="KEGG" id="apra:G3A50_21235"/>
<organism evidence="2 3">
    <name type="scientific">Ancylobacter pratisalsi</name>
    <dbReference type="NCBI Taxonomy" id="1745854"/>
    <lineage>
        <taxon>Bacteria</taxon>
        <taxon>Pseudomonadati</taxon>
        <taxon>Pseudomonadota</taxon>
        <taxon>Alphaproteobacteria</taxon>
        <taxon>Hyphomicrobiales</taxon>
        <taxon>Xanthobacteraceae</taxon>
        <taxon>Ancylobacter</taxon>
    </lineage>
</organism>
<feature type="chain" id="PRO_5027068966" description="Transporter" evidence="1">
    <location>
        <begin position="29"/>
        <end position="315"/>
    </location>
</feature>
<evidence type="ECO:0008006" key="4">
    <source>
        <dbReference type="Google" id="ProtNLM"/>
    </source>
</evidence>
<dbReference type="Proteomes" id="UP000464751">
    <property type="component" value="Chromosome"/>
</dbReference>
<feature type="signal peptide" evidence="1">
    <location>
        <begin position="1"/>
        <end position="28"/>
    </location>
</feature>
<keyword evidence="1" id="KW-0732">Signal</keyword>
<dbReference type="AlphaFoldDB" id="A0A6P1YT10"/>
<evidence type="ECO:0000256" key="1">
    <source>
        <dbReference type="SAM" id="SignalP"/>
    </source>
</evidence>
<sequence length="315" mass="34001">MQRSSAWLPCPSALALVGLVLASGHAFAQESGGVSASAASSDASTGMTHFFGNTRHLQAAADQVGLSTQTGPLPFTLSGNVQSWTSGPPLADLYTEAAQATYRIDDTWKLLGQQLYQEQSSISLWNFVGGVGYSPTEDFSLNAMVGVGIHTQYTYQWAAYVSPQYTLPVEINGEKWVAFGANFTFEDYELGSFSQVTPRVSLKIASWLPQLQIGYAFGEFDETTEVTQTQYYQPQAVSGLNVTAVLHPFDSIYAVLTYLPENRNYIAGNYVTQNTIGAALHVNLSPSFRASAFYQDTWYAGGSDYAIGGGGSIAF</sequence>
<name>A0A6P1YT10_9HYPH</name>
<protein>
    <recommendedName>
        <fullName evidence="4">Transporter</fullName>
    </recommendedName>
</protein>
<reference evidence="2 3" key="1">
    <citation type="submission" date="2020-02" db="EMBL/GenBank/DDBJ databases">
        <authorList>
            <person name="Li G."/>
        </authorList>
    </citation>
    <scope>NUCLEOTIDE SEQUENCE [LARGE SCALE GENOMIC DNA]</scope>
    <source>
        <strain evidence="2 3">DSM 102029</strain>
    </source>
</reference>
<proteinExistence type="predicted"/>
<accession>A0A6P1YT10</accession>